<feature type="signal peptide" evidence="1">
    <location>
        <begin position="1"/>
        <end position="18"/>
    </location>
</feature>
<dbReference type="Proteomes" id="UP000199426">
    <property type="component" value="Unassembled WGS sequence"/>
</dbReference>
<dbReference type="EMBL" id="FNEG01000001">
    <property type="protein sequence ID" value="SDI38987.1"/>
    <property type="molecule type" value="Genomic_DNA"/>
</dbReference>
<evidence type="ECO:0000313" key="6">
    <source>
        <dbReference type="Proteomes" id="UP000251670"/>
    </source>
</evidence>
<dbReference type="EMBL" id="UAWB01000002">
    <property type="protein sequence ID" value="SQB26923.1"/>
    <property type="molecule type" value="Genomic_DNA"/>
</dbReference>
<sequence length="986" mass="107244">MKKQLFFVFLLGSCVLWAQSPGGISGNLQIWVKADAGTGTTTDNVQVSLWENQKIGGVNGIANQGIPGYYADPGISARPVYRTATSIPSFNFNPAIEIVSTDGYRSGYKFPLGFPDNTSNALTSYTHLSRTRSATYRSVFVMNGTVRNSNSTTVAGVWQSPFFGTQGNRPEFYNEKESGDVFFGTNTINTVGTDVPSIQSYYNSLSGGNMNYFFDNNGLPYGPPSNNVSSTSNYPGLVLLMDNDGGNSSTTLAGDRIGEFILYSGTQTPAERQRVNSYLAYKYGITLDQSTPQSYIASDGSALMWDHTSANASIYNKNIAGIGRDNGSALHQKQSHSVNDDMIQVVIAAGNFAASNVANTSNLTDMKFLSWGDNGLRRSYNTPIVSPGGNRANYRMGAVWKAQYTSGFTQPVTVALPVVPANTIYMVRSTDTVFDGSDTWIPMSVITVNGENYVQTTTNIDFSNTDGDYFTFSTFVVGPGGVDNGLRMWLRADKNFTPNLWEDQSIAKNDFTQTNATRQPSLLPADVKYNFNPSVDFGNATAAGAKFMVIPNGKPYTTNGMDSSFFMMINPRSFGPSTYNEYFGFGGTTTTAALTEANWPSYTNSGNNGSMQVYPYTASAMNRIKNKTQLPDYSYTIGGSITYGLDGQNQNVTAAVTAPNSRTAGGAILGSQPSYFPDADFGEAIGYERELTAIEKQRVRSYLAIKYGVTLLQPQNYIAANQSITWNSALDANFNNNIFGMAKDDATILDQVVSNSINTENNIILTISTSNNFVLPNIDQSRVTFLQDNTFLMMGDNNNKTLALLNYGTAPGKIIPRSWLAQRRNNTASTWLQADLSNYSSIVATDKAYMVIANDAAFSQNVQLVPATSFIGGKAVFRYSFPGNKYFTFGINLETYCVKDPAIGTPDGYTKIGISGHENIQNGWPGNVPNGFMALESKDKGIVITRTTSSNIAIPVEGMLIYDTADKCFKLYNGTVWNCIARSCNN</sequence>
<dbReference type="OrthoDB" id="2582440at2"/>
<keyword evidence="1" id="KW-0732">Signal</keyword>
<feature type="chain" id="PRO_5016971866" description="DUF8202 domain-containing protein" evidence="1">
    <location>
        <begin position="19"/>
        <end position="986"/>
    </location>
</feature>
<dbReference type="Pfam" id="PF26628">
    <property type="entry name" value="DUF8202"/>
    <property type="match status" value="2"/>
</dbReference>
<gene>
    <name evidence="4" type="ORF">NCTC13492_00602</name>
    <name evidence="3" type="ORF">SAMN05421542_1062</name>
</gene>
<evidence type="ECO:0000256" key="1">
    <source>
        <dbReference type="SAM" id="SignalP"/>
    </source>
</evidence>
<keyword evidence="5" id="KW-1185">Reference proteome</keyword>
<dbReference type="RefSeq" id="WP_089734197.1">
    <property type="nucleotide sequence ID" value="NZ_FNEG01000001.1"/>
</dbReference>
<proteinExistence type="predicted"/>
<feature type="domain" description="DUF8202" evidence="2">
    <location>
        <begin position="695"/>
        <end position="866"/>
    </location>
</feature>
<evidence type="ECO:0000313" key="5">
    <source>
        <dbReference type="Proteomes" id="UP000199426"/>
    </source>
</evidence>
<protein>
    <recommendedName>
        <fullName evidence="2">DUF8202 domain-containing protein</fullName>
    </recommendedName>
</protein>
<feature type="domain" description="DUF8202" evidence="2">
    <location>
        <begin position="271"/>
        <end position="462"/>
    </location>
</feature>
<dbReference type="Proteomes" id="UP000251670">
    <property type="component" value="Unassembled WGS sequence"/>
</dbReference>
<accession>A0A2X2VNZ9</accession>
<name>A0A2X2VNZ9_CHRJE</name>
<evidence type="ECO:0000313" key="3">
    <source>
        <dbReference type="EMBL" id="SDI38987.1"/>
    </source>
</evidence>
<dbReference type="AlphaFoldDB" id="A0A2X2VNZ9"/>
<evidence type="ECO:0000259" key="2">
    <source>
        <dbReference type="Pfam" id="PF26628"/>
    </source>
</evidence>
<reference evidence="4 6" key="2">
    <citation type="submission" date="2018-06" db="EMBL/GenBank/DDBJ databases">
        <authorList>
            <consortium name="Pathogen Informatics"/>
            <person name="Doyle S."/>
        </authorList>
    </citation>
    <scope>NUCLEOTIDE SEQUENCE [LARGE SCALE GENOMIC DNA]</scope>
    <source>
        <strain evidence="4 6">NCTC13492</strain>
    </source>
</reference>
<dbReference type="STRING" id="445960.SAMN05421542_1062"/>
<organism evidence="4 6">
    <name type="scientific">Chryseobacterium jejuense</name>
    <dbReference type="NCBI Taxonomy" id="445960"/>
    <lineage>
        <taxon>Bacteria</taxon>
        <taxon>Pseudomonadati</taxon>
        <taxon>Bacteroidota</taxon>
        <taxon>Flavobacteriia</taxon>
        <taxon>Flavobacteriales</taxon>
        <taxon>Weeksellaceae</taxon>
        <taxon>Chryseobacterium group</taxon>
        <taxon>Chryseobacterium</taxon>
    </lineage>
</organism>
<dbReference type="InterPro" id="IPR058515">
    <property type="entry name" value="DUF8202"/>
</dbReference>
<reference evidence="3 5" key="1">
    <citation type="submission" date="2016-10" db="EMBL/GenBank/DDBJ databases">
        <authorList>
            <person name="Varghese N."/>
            <person name="Submissions S."/>
        </authorList>
    </citation>
    <scope>NUCLEOTIDE SEQUENCE [LARGE SCALE GENOMIC DNA]</scope>
    <source>
        <strain evidence="3 5">DSM 19299</strain>
    </source>
</reference>
<evidence type="ECO:0000313" key="4">
    <source>
        <dbReference type="EMBL" id="SQB26923.1"/>
    </source>
</evidence>